<gene>
    <name evidence="1" type="ORF">EVAR_53320_1</name>
</gene>
<protein>
    <submittedName>
        <fullName evidence="1">Uncharacterized protein</fullName>
    </submittedName>
</protein>
<sequence>MRRMGKKLKDPEKMDQRNYRDTELCASLGTTFKERFLLFELRNQKDDAYQSTHSAMSSPMERTMMRQVLAPSSHSAAAML</sequence>
<reference evidence="1 2" key="1">
    <citation type="journal article" date="2019" name="Commun. Biol.">
        <title>The bagworm genome reveals a unique fibroin gene that provides high tensile strength.</title>
        <authorList>
            <person name="Kono N."/>
            <person name="Nakamura H."/>
            <person name="Ohtoshi R."/>
            <person name="Tomita M."/>
            <person name="Numata K."/>
            <person name="Arakawa K."/>
        </authorList>
    </citation>
    <scope>NUCLEOTIDE SEQUENCE [LARGE SCALE GENOMIC DNA]</scope>
</reference>
<dbReference type="Proteomes" id="UP000299102">
    <property type="component" value="Unassembled WGS sequence"/>
</dbReference>
<proteinExistence type="predicted"/>
<dbReference type="EMBL" id="BGZK01000754">
    <property type="protein sequence ID" value="GBP59166.1"/>
    <property type="molecule type" value="Genomic_DNA"/>
</dbReference>
<comment type="caution">
    <text evidence="1">The sequence shown here is derived from an EMBL/GenBank/DDBJ whole genome shotgun (WGS) entry which is preliminary data.</text>
</comment>
<keyword evidence="2" id="KW-1185">Reference proteome</keyword>
<evidence type="ECO:0000313" key="1">
    <source>
        <dbReference type="EMBL" id="GBP59166.1"/>
    </source>
</evidence>
<name>A0A4C1X5U4_EUMVA</name>
<dbReference type="AlphaFoldDB" id="A0A4C1X5U4"/>
<accession>A0A4C1X5U4</accession>
<evidence type="ECO:0000313" key="2">
    <source>
        <dbReference type="Proteomes" id="UP000299102"/>
    </source>
</evidence>
<organism evidence="1 2">
    <name type="scientific">Eumeta variegata</name>
    <name type="common">Bagworm moth</name>
    <name type="synonym">Eumeta japonica</name>
    <dbReference type="NCBI Taxonomy" id="151549"/>
    <lineage>
        <taxon>Eukaryota</taxon>
        <taxon>Metazoa</taxon>
        <taxon>Ecdysozoa</taxon>
        <taxon>Arthropoda</taxon>
        <taxon>Hexapoda</taxon>
        <taxon>Insecta</taxon>
        <taxon>Pterygota</taxon>
        <taxon>Neoptera</taxon>
        <taxon>Endopterygota</taxon>
        <taxon>Lepidoptera</taxon>
        <taxon>Glossata</taxon>
        <taxon>Ditrysia</taxon>
        <taxon>Tineoidea</taxon>
        <taxon>Psychidae</taxon>
        <taxon>Oiketicinae</taxon>
        <taxon>Eumeta</taxon>
    </lineage>
</organism>